<dbReference type="SUPFAM" id="SSF48097">
    <property type="entry name" value="Regulator of G-protein signaling, RGS"/>
    <property type="match status" value="1"/>
</dbReference>
<dbReference type="RefSeq" id="XP_044563118.1">
    <property type="nucleotide sequence ID" value="XM_044705396.1"/>
</dbReference>
<dbReference type="Pfam" id="PF01852">
    <property type="entry name" value="START"/>
    <property type="match status" value="1"/>
</dbReference>
<feature type="region of interest" description="Disordered" evidence="1">
    <location>
        <begin position="244"/>
        <end position="265"/>
    </location>
</feature>
<dbReference type="InterPro" id="IPR051213">
    <property type="entry name" value="START_lipid_transfer"/>
</dbReference>
<feature type="compositionally biased region" description="Low complexity" evidence="1">
    <location>
        <begin position="487"/>
        <end position="502"/>
    </location>
</feature>
<dbReference type="PROSITE" id="PS50132">
    <property type="entry name" value="RGS"/>
    <property type="match status" value="1"/>
</dbReference>
<dbReference type="GO" id="GO:0008289">
    <property type="term" value="F:lipid binding"/>
    <property type="evidence" value="ECO:0007669"/>
    <property type="project" value="InterPro"/>
</dbReference>
<feature type="region of interest" description="Disordered" evidence="1">
    <location>
        <begin position="447"/>
        <end position="502"/>
    </location>
</feature>
<dbReference type="GeneID" id="68109443"/>
<dbReference type="GO" id="GO:0005737">
    <property type="term" value="C:cytoplasm"/>
    <property type="evidence" value="ECO:0007669"/>
    <property type="project" value="UniProtKB-ARBA"/>
</dbReference>
<evidence type="ECO:0000313" key="4">
    <source>
        <dbReference type="Proteomes" id="UP000444721"/>
    </source>
</evidence>
<feature type="compositionally biased region" description="Acidic residues" evidence="1">
    <location>
        <begin position="470"/>
        <end position="483"/>
    </location>
</feature>
<feature type="region of interest" description="Disordered" evidence="1">
    <location>
        <begin position="1"/>
        <end position="24"/>
    </location>
</feature>
<dbReference type="OrthoDB" id="196858at2759"/>
<evidence type="ECO:0000259" key="2">
    <source>
        <dbReference type="PROSITE" id="PS50132"/>
    </source>
</evidence>
<dbReference type="InterPro" id="IPR002913">
    <property type="entry name" value="START_lipid-bd_dom"/>
</dbReference>
<dbReference type="EMBL" id="VFQX01000029">
    <property type="protein sequence ID" value="KAF0978405.1"/>
    <property type="molecule type" value="Genomic_DNA"/>
</dbReference>
<evidence type="ECO:0000313" key="3">
    <source>
        <dbReference type="EMBL" id="KAF0978405.1"/>
    </source>
</evidence>
<dbReference type="InterPro" id="IPR044926">
    <property type="entry name" value="RGS_subdomain_2"/>
</dbReference>
<sequence>MVRTNTHSTTTTTTSSSTPLLPSTTKNSALLSVFDSSSLSWSSAHDPLYASVTSSPFSSSLPSPSINSSLPSPSTPTFTTTTINSSSGSATIKPALPGRSNSSPTKTFPKKSNKAPKNLPPSNSHSTPTIKQHKKKKKKKNHSSKHLHDYTFSFEAILDDEETRLCLLLFMRSQHNEESLLFLEYCNEYYRKRSTFNRYTCLKEIYDHFFKENATHELNLPQREREMMIMAYMDMLEEIAHRKRMKEEEPSSISSGNNSNPNSSEEVTLSSLDYLDLGECESALKKAESYILVNIKEHVMPQFIESPMFQDFISTKSKAFLNTIGTAKNLSHSCFVESLMEMKKCEMTVDQVRMIKNHVLDEKNWNLVFQKEDCYGYISSNRYILGREEENNEGVYFAKCEVIFPYSCDAVMNIITNVKVRLDNDKNLHSIKRIGFRNKSGVMNYTHSGSLSNVDDSREDNLDSASFSSDSEDSDDDSDDSDDHDYSTSSSSSTRSSSSTGVSGKTKLATVLTHEVYKLAWPFKNRYYILAQSMLHDSTDNMYIIAKKSCEPPNYSPKETNCLKALNIGCWMFAPVIREGNVEHCKYIQFVGTDLKGSVPSWLIEKIVKKRTKNFYQDTLRIIQKSESLSNTRPEDSCGYFETLAENGSIAL</sequence>
<organism evidence="3 4">
    <name type="scientific">Naegleria fowleri</name>
    <name type="common">Brain eating amoeba</name>
    <dbReference type="NCBI Taxonomy" id="5763"/>
    <lineage>
        <taxon>Eukaryota</taxon>
        <taxon>Discoba</taxon>
        <taxon>Heterolobosea</taxon>
        <taxon>Tetramitia</taxon>
        <taxon>Eutetramitia</taxon>
        <taxon>Vahlkampfiidae</taxon>
        <taxon>Naegleria</taxon>
    </lineage>
</organism>
<dbReference type="VEuPathDB" id="AmoebaDB:NF0105430"/>
<dbReference type="OMA" id="AKCEVIF"/>
<feature type="compositionally biased region" description="Basic residues" evidence="1">
    <location>
        <begin position="131"/>
        <end position="144"/>
    </location>
</feature>
<feature type="compositionally biased region" description="Polar residues" evidence="1">
    <location>
        <begin position="120"/>
        <end position="130"/>
    </location>
</feature>
<dbReference type="SUPFAM" id="SSF55961">
    <property type="entry name" value="Bet v1-like"/>
    <property type="match status" value="1"/>
</dbReference>
<reference evidence="3 4" key="1">
    <citation type="journal article" date="2019" name="Sci. Rep.">
        <title>Nanopore sequencing improves the draft genome of the human pathogenic amoeba Naegleria fowleri.</title>
        <authorList>
            <person name="Liechti N."/>
            <person name="Schurch N."/>
            <person name="Bruggmann R."/>
            <person name="Wittwer M."/>
        </authorList>
    </citation>
    <scope>NUCLEOTIDE SEQUENCE [LARGE SCALE GENOMIC DNA]</scope>
    <source>
        <strain evidence="3 4">ATCC 30894</strain>
    </source>
</reference>
<accession>A0A6A5BYI0</accession>
<protein>
    <recommendedName>
        <fullName evidence="2">RGS domain-containing protein</fullName>
    </recommendedName>
</protein>
<comment type="caution">
    <text evidence="3">The sequence shown here is derived from an EMBL/GenBank/DDBJ whole genome shotgun (WGS) entry which is preliminary data.</text>
</comment>
<dbReference type="SMART" id="SM00315">
    <property type="entry name" value="RGS"/>
    <property type="match status" value="1"/>
</dbReference>
<feature type="region of interest" description="Disordered" evidence="1">
    <location>
        <begin position="52"/>
        <end position="144"/>
    </location>
</feature>
<evidence type="ECO:0000256" key="1">
    <source>
        <dbReference type="SAM" id="MobiDB-lite"/>
    </source>
</evidence>
<feature type="domain" description="RGS" evidence="2">
    <location>
        <begin position="153"/>
        <end position="313"/>
    </location>
</feature>
<dbReference type="InterPro" id="IPR036305">
    <property type="entry name" value="RGS_sf"/>
</dbReference>
<dbReference type="Gene3D" id="1.10.167.10">
    <property type="entry name" value="Regulator of G-protein Signalling 4, domain 2"/>
    <property type="match status" value="1"/>
</dbReference>
<dbReference type="InterPro" id="IPR023393">
    <property type="entry name" value="START-like_dom_sf"/>
</dbReference>
<dbReference type="VEuPathDB" id="AmoebaDB:FDP41_002225"/>
<dbReference type="Proteomes" id="UP000444721">
    <property type="component" value="Unassembled WGS sequence"/>
</dbReference>
<dbReference type="Gene3D" id="3.30.530.20">
    <property type="match status" value="1"/>
</dbReference>
<keyword evidence="4" id="KW-1185">Reference proteome</keyword>
<dbReference type="Pfam" id="PF00615">
    <property type="entry name" value="RGS"/>
    <property type="match status" value="1"/>
</dbReference>
<dbReference type="PANTHER" id="PTHR19308">
    <property type="entry name" value="PHOSPHATIDYLCHOLINE TRANSFER PROTEIN"/>
    <property type="match status" value="1"/>
</dbReference>
<dbReference type="VEuPathDB" id="AmoebaDB:NfTy_043260"/>
<proteinExistence type="predicted"/>
<gene>
    <name evidence="3" type="ORF">FDP41_002225</name>
</gene>
<feature type="compositionally biased region" description="Low complexity" evidence="1">
    <location>
        <begin position="53"/>
        <end position="87"/>
    </location>
</feature>
<dbReference type="AlphaFoldDB" id="A0A6A5BYI0"/>
<feature type="compositionally biased region" description="Low complexity" evidence="1">
    <location>
        <begin position="251"/>
        <end position="265"/>
    </location>
</feature>
<dbReference type="PANTHER" id="PTHR19308:SF14">
    <property type="entry name" value="START DOMAIN-CONTAINING PROTEIN"/>
    <property type="match status" value="1"/>
</dbReference>
<dbReference type="InterPro" id="IPR016137">
    <property type="entry name" value="RGS"/>
</dbReference>
<name>A0A6A5BYI0_NAEFO</name>